<keyword evidence="3" id="KW-1185">Reference proteome</keyword>
<evidence type="ECO:0000259" key="1">
    <source>
        <dbReference type="Pfam" id="PF24035"/>
    </source>
</evidence>
<dbReference type="InterPro" id="IPR036388">
    <property type="entry name" value="WH-like_DNA-bd_sf"/>
</dbReference>
<name>A0AAV3UJH9_9EURY</name>
<dbReference type="Pfam" id="PF24035">
    <property type="entry name" value="DUF7344"/>
    <property type="match status" value="1"/>
</dbReference>
<dbReference type="AlphaFoldDB" id="A0AAV3UJH9"/>
<dbReference type="EMBL" id="BAABKX010000013">
    <property type="protein sequence ID" value="GAA5053625.1"/>
    <property type="molecule type" value="Genomic_DNA"/>
</dbReference>
<accession>A0AAV3UJH9</accession>
<proteinExistence type="predicted"/>
<dbReference type="RefSeq" id="WP_227778518.1">
    <property type="nucleotide sequence ID" value="NZ_BAABKX010000013.1"/>
</dbReference>
<dbReference type="InterPro" id="IPR055768">
    <property type="entry name" value="DUF7344"/>
</dbReference>
<dbReference type="Proteomes" id="UP001501729">
    <property type="component" value="Unassembled WGS sequence"/>
</dbReference>
<reference evidence="2 3" key="1">
    <citation type="journal article" date="2019" name="Int. J. Syst. Evol. Microbiol.">
        <title>The Global Catalogue of Microorganisms (GCM) 10K type strain sequencing project: providing services to taxonomists for standard genome sequencing and annotation.</title>
        <authorList>
            <consortium name="The Broad Institute Genomics Platform"/>
            <consortium name="The Broad Institute Genome Sequencing Center for Infectious Disease"/>
            <person name="Wu L."/>
            <person name="Ma J."/>
        </authorList>
    </citation>
    <scope>NUCLEOTIDE SEQUENCE [LARGE SCALE GENOMIC DNA]</scope>
    <source>
        <strain evidence="2 3">JCM 17504</strain>
    </source>
</reference>
<dbReference type="Gene3D" id="1.10.10.10">
    <property type="entry name" value="Winged helix-like DNA-binding domain superfamily/Winged helix DNA-binding domain"/>
    <property type="match status" value="1"/>
</dbReference>
<organism evidence="2 3">
    <name type="scientific">Haladaptatus pallidirubidus</name>
    <dbReference type="NCBI Taxonomy" id="1008152"/>
    <lineage>
        <taxon>Archaea</taxon>
        <taxon>Methanobacteriati</taxon>
        <taxon>Methanobacteriota</taxon>
        <taxon>Stenosarchaea group</taxon>
        <taxon>Halobacteria</taxon>
        <taxon>Halobacteriales</taxon>
        <taxon>Haladaptataceae</taxon>
        <taxon>Haladaptatus</taxon>
    </lineage>
</organism>
<gene>
    <name evidence="2" type="ORF">GCM10025751_31120</name>
</gene>
<dbReference type="GeneID" id="68616835"/>
<evidence type="ECO:0000313" key="3">
    <source>
        <dbReference type="Proteomes" id="UP001501729"/>
    </source>
</evidence>
<sequence>MKVPSDEREQLTWGEPPNDDVSFATLVDVLADSQRHRLLAMLTDTGGTVSVDELTTRLVEHAQTNRSSTAASSAVGNSKQRLRIRLQHVHLPKLADCNLIKYDANAQTVTPTVSPTAEVMLTDLLASAK</sequence>
<feature type="domain" description="DUF7344" evidence="1">
    <location>
        <begin position="28"/>
        <end position="110"/>
    </location>
</feature>
<protein>
    <recommendedName>
        <fullName evidence="1">DUF7344 domain-containing protein</fullName>
    </recommendedName>
</protein>
<evidence type="ECO:0000313" key="2">
    <source>
        <dbReference type="EMBL" id="GAA5053625.1"/>
    </source>
</evidence>
<comment type="caution">
    <text evidence="2">The sequence shown here is derived from an EMBL/GenBank/DDBJ whole genome shotgun (WGS) entry which is preliminary data.</text>
</comment>